<evidence type="ECO:0000259" key="1">
    <source>
        <dbReference type="PROSITE" id="PS50112"/>
    </source>
</evidence>
<sequence length="151" mass="17022">MKDNITVTDNEFLIPEGMVIMSETDLRGTITKVNDAFVHCSGYSADELLGQPHSILRHPDVPAGVFADMWKTIQQGRSWSQIVKNRRKNGDYYWLRANVGPIKDEAGNLVGYISHRMRCFGQEKEIMMELYQDVVDGYLSINGGEIGIPEA</sequence>
<proteinExistence type="predicted"/>
<accession>A0ABM7MBW2</accession>
<dbReference type="EMBL" id="AP024202">
    <property type="protein sequence ID" value="BCN92857.1"/>
    <property type="molecule type" value="Genomic_DNA"/>
</dbReference>
<dbReference type="PANTHER" id="PTHR44757">
    <property type="entry name" value="DIGUANYLATE CYCLASE DGCP"/>
    <property type="match status" value="1"/>
</dbReference>
<dbReference type="RefSeq" id="WP_237263163.1">
    <property type="nucleotide sequence ID" value="NZ_AP024202.1"/>
</dbReference>
<dbReference type="Gene3D" id="3.30.450.20">
    <property type="entry name" value="PAS domain"/>
    <property type="match status" value="1"/>
</dbReference>
<dbReference type="NCBIfam" id="TIGR00229">
    <property type="entry name" value="sensory_box"/>
    <property type="match status" value="1"/>
</dbReference>
<dbReference type="InterPro" id="IPR035965">
    <property type="entry name" value="PAS-like_dom_sf"/>
</dbReference>
<dbReference type="InterPro" id="IPR001610">
    <property type="entry name" value="PAC"/>
</dbReference>
<gene>
    <name evidence="2" type="ORF">THMIRHAM_06420</name>
</gene>
<feature type="domain" description="PAS" evidence="1">
    <location>
        <begin position="25"/>
        <end position="76"/>
    </location>
</feature>
<dbReference type="PROSITE" id="PS50112">
    <property type="entry name" value="PAS"/>
    <property type="match status" value="1"/>
</dbReference>
<name>A0ABM7MBW2_9GAMM</name>
<organism evidence="2 3">
    <name type="scientific">Thiomicrorhabdus immobilis</name>
    <dbReference type="NCBI Taxonomy" id="2791037"/>
    <lineage>
        <taxon>Bacteria</taxon>
        <taxon>Pseudomonadati</taxon>
        <taxon>Pseudomonadota</taxon>
        <taxon>Gammaproteobacteria</taxon>
        <taxon>Thiotrichales</taxon>
        <taxon>Piscirickettsiaceae</taxon>
        <taxon>Thiomicrorhabdus</taxon>
    </lineage>
</organism>
<dbReference type="CDD" id="cd00130">
    <property type="entry name" value="PAS"/>
    <property type="match status" value="1"/>
</dbReference>
<evidence type="ECO:0000313" key="2">
    <source>
        <dbReference type="EMBL" id="BCN92857.1"/>
    </source>
</evidence>
<reference evidence="2" key="1">
    <citation type="journal article" date="2022" name="Arch. Microbiol.">
        <title>Thiomicrorhabdus immobilis sp. nov., a mesophilic sulfur-oxidizing bacterium isolated from sediment of a brackish lake in northern Japan.</title>
        <authorList>
            <person name="Kojima H."/>
            <person name="Mochizuki J."/>
            <person name="Kanda M."/>
            <person name="Watanabe T."/>
            <person name="Fukui M."/>
        </authorList>
    </citation>
    <scope>NUCLEOTIDE SEQUENCE</scope>
    <source>
        <strain evidence="2">Am19</strain>
    </source>
</reference>
<dbReference type="InterPro" id="IPR000014">
    <property type="entry name" value="PAS"/>
</dbReference>
<dbReference type="Pfam" id="PF08447">
    <property type="entry name" value="PAS_3"/>
    <property type="match status" value="1"/>
</dbReference>
<dbReference type="SMART" id="SM00086">
    <property type="entry name" value="PAC"/>
    <property type="match status" value="1"/>
</dbReference>
<protein>
    <recommendedName>
        <fullName evidence="1">PAS domain-containing protein</fullName>
    </recommendedName>
</protein>
<dbReference type="SUPFAM" id="SSF55785">
    <property type="entry name" value="PYP-like sensor domain (PAS domain)"/>
    <property type="match status" value="1"/>
</dbReference>
<dbReference type="InterPro" id="IPR052155">
    <property type="entry name" value="Biofilm_reg_signaling"/>
</dbReference>
<dbReference type="InterPro" id="IPR013655">
    <property type="entry name" value="PAS_fold_3"/>
</dbReference>
<keyword evidence="3" id="KW-1185">Reference proteome</keyword>
<dbReference type="Proteomes" id="UP001054820">
    <property type="component" value="Chromosome"/>
</dbReference>
<dbReference type="PANTHER" id="PTHR44757:SF2">
    <property type="entry name" value="BIOFILM ARCHITECTURE MAINTENANCE PROTEIN MBAA"/>
    <property type="match status" value="1"/>
</dbReference>
<evidence type="ECO:0000313" key="3">
    <source>
        <dbReference type="Proteomes" id="UP001054820"/>
    </source>
</evidence>